<comment type="similarity">
    <text evidence="2">Belongs to the major facilitator superfamily. Proton-dependent oligopeptide transporter (POT/PTR) (TC 2.A.17) family.</text>
</comment>
<protein>
    <recommendedName>
        <fullName evidence="9">Major facilitator superfamily (MFS) profile domain-containing protein</fullName>
    </recommendedName>
</protein>
<dbReference type="AlphaFoldDB" id="A0AAV9N6Q4"/>
<feature type="transmembrane region" description="Helical" evidence="6">
    <location>
        <begin position="240"/>
        <end position="259"/>
    </location>
</feature>
<evidence type="ECO:0000256" key="2">
    <source>
        <dbReference type="ARBA" id="ARBA00005982"/>
    </source>
</evidence>
<proteinExistence type="inferred from homology"/>
<evidence type="ECO:0000256" key="6">
    <source>
        <dbReference type="SAM" id="Phobius"/>
    </source>
</evidence>
<keyword evidence="3 6" id="KW-0812">Transmembrane</keyword>
<dbReference type="PANTHER" id="PTHR11654">
    <property type="entry name" value="OLIGOPEPTIDE TRANSPORTER-RELATED"/>
    <property type="match status" value="1"/>
</dbReference>
<feature type="transmembrane region" description="Helical" evidence="6">
    <location>
        <begin position="265"/>
        <end position="286"/>
    </location>
</feature>
<feature type="transmembrane region" description="Helical" evidence="6">
    <location>
        <begin position="186"/>
        <end position="208"/>
    </location>
</feature>
<evidence type="ECO:0000256" key="4">
    <source>
        <dbReference type="ARBA" id="ARBA00022989"/>
    </source>
</evidence>
<sequence>MEVGQKNEVIATEASADYQFITAVISEDKGGGVGRAEGEGEYRLPTDEERRSLSEVCDTVPWSAYALCIFTAIQWGASVGAGTVFWNYLQFPLPKDGPGTGASPAGTQQTPGALGFGLRNTNIIYTSIEFLAPFLRLFTAWLADTKLGRFKIIVLASFITCTYMILLMVSAIPALLRANRTKGPFMLAYCLRVLSTAFFGPAISPLILDQYRPPHDYVRVLANGQAVIVSRSATLSRMQWLFFGIGELGPFISIGTTWAEKKVGFWLAFLVPCLISFCLPAILLAIRHQTIRVSPDGKEFSDFFSVLIIVLKREKFRIFYRSDAWDAAKPSVLRSRGVTVLRKKAITWTDHYVEQVQHTVSACKIFLVFILYNLSGGGIGVVSSSQASSMITNGVPNDLFYNLGNLTTTICMPLFVFGLFPFLRRHGIRYGRIARMTTGLICTSLSSLVGSIIQWRIYQTSPCGYHATNCELGSGVAPLSIWIQSPIYVLEGFAGILVYTAAYEVAYLQAPSHMKSAALAVLLFVSIFSNAISVACAPAISDPNLIWVWAVPGIANLVQTAYLYINYRHLDEETMTRNN</sequence>
<evidence type="ECO:0000313" key="8">
    <source>
        <dbReference type="Proteomes" id="UP001358417"/>
    </source>
</evidence>
<organism evidence="7 8">
    <name type="scientific">Exophiala bonariae</name>
    <dbReference type="NCBI Taxonomy" id="1690606"/>
    <lineage>
        <taxon>Eukaryota</taxon>
        <taxon>Fungi</taxon>
        <taxon>Dikarya</taxon>
        <taxon>Ascomycota</taxon>
        <taxon>Pezizomycotina</taxon>
        <taxon>Eurotiomycetes</taxon>
        <taxon>Chaetothyriomycetidae</taxon>
        <taxon>Chaetothyriales</taxon>
        <taxon>Herpotrichiellaceae</taxon>
        <taxon>Exophiala</taxon>
    </lineage>
</organism>
<dbReference type="Gene3D" id="1.20.1250.20">
    <property type="entry name" value="MFS general substrate transporter like domains"/>
    <property type="match status" value="1"/>
</dbReference>
<dbReference type="InterPro" id="IPR000109">
    <property type="entry name" value="POT_fam"/>
</dbReference>
<feature type="transmembrane region" description="Helical" evidence="6">
    <location>
        <begin position="64"/>
        <end position="89"/>
    </location>
</feature>
<dbReference type="InterPro" id="IPR036259">
    <property type="entry name" value="MFS_trans_sf"/>
</dbReference>
<reference evidence="7 8" key="1">
    <citation type="submission" date="2023-08" db="EMBL/GenBank/DDBJ databases">
        <title>Black Yeasts Isolated from many extreme environments.</title>
        <authorList>
            <person name="Coleine C."/>
            <person name="Stajich J.E."/>
            <person name="Selbmann L."/>
        </authorList>
    </citation>
    <scope>NUCLEOTIDE SEQUENCE [LARGE SCALE GENOMIC DNA]</scope>
    <source>
        <strain evidence="7 8">CCFEE 5792</strain>
    </source>
</reference>
<evidence type="ECO:0000256" key="1">
    <source>
        <dbReference type="ARBA" id="ARBA00004141"/>
    </source>
</evidence>
<name>A0AAV9N6Q4_9EURO</name>
<dbReference type="EMBL" id="JAVRRD010000017">
    <property type="protein sequence ID" value="KAK5050399.1"/>
    <property type="molecule type" value="Genomic_DNA"/>
</dbReference>
<feature type="transmembrane region" description="Helical" evidence="6">
    <location>
        <begin position="546"/>
        <end position="565"/>
    </location>
</feature>
<keyword evidence="5 6" id="KW-0472">Membrane</keyword>
<dbReference type="Pfam" id="PF00854">
    <property type="entry name" value="PTR2"/>
    <property type="match status" value="1"/>
</dbReference>
<dbReference type="SUPFAM" id="SSF103473">
    <property type="entry name" value="MFS general substrate transporter"/>
    <property type="match status" value="1"/>
</dbReference>
<comment type="caution">
    <text evidence="7">The sequence shown here is derived from an EMBL/GenBank/DDBJ whole genome shotgun (WGS) entry which is preliminary data.</text>
</comment>
<dbReference type="Proteomes" id="UP001358417">
    <property type="component" value="Unassembled WGS sequence"/>
</dbReference>
<dbReference type="GO" id="GO:0016020">
    <property type="term" value="C:membrane"/>
    <property type="evidence" value="ECO:0007669"/>
    <property type="project" value="UniProtKB-SubCell"/>
</dbReference>
<feature type="transmembrane region" description="Helical" evidence="6">
    <location>
        <begin position="123"/>
        <end position="143"/>
    </location>
</feature>
<evidence type="ECO:0008006" key="9">
    <source>
        <dbReference type="Google" id="ProtNLM"/>
    </source>
</evidence>
<keyword evidence="8" id="KW-1185">Reference proteome</keyword>
<comment type="subcellular location">
    <subcellularLocation>
        <location evidence="1">Membrane</location>
        <topology evidence="1">Multi-pass membrane protein</topology>
    </subcellularLocation>
</comment>
<dbReference type="GeneID" id="89971863"/>
<evidence type="ECO:0000256" key="3">
    <source>
        <dbReference type="ARBA" id="ARBA00022692"/>
    </source>
</evidence>
<keyword evidence="4 6" id="KW-1133">Transmembrane helix</keyword>
<feature type="transmembrane region" description="Helical" evidence="6">
    <location>
        <begin position="487"/>
        <end position="506"/>
    </location>
</feature>
<dbReference type="GO" id="GO:0022857">
    <property type="term" value="F:transmembrane transporter activity"/>
    <property type="evidence" value="ECO:0007669"/>
    <property type="project" value="InterPro"/>
</dbReference>
<dbReference type="RefSeq" id="XP_064704985.1">
    <property type="nucleotide sequence ID" value="XM_064847264.1"/>
</dbReference>
<feature type="transmembrane region" description="Helical" evidence="6">
    <location>
        <begin position="403"/>
        <end position="423"/>
    </location>
</feature>
<feature type="transmembrane region" description="Helical" evidence="6">
    <location>
        <begin position="365"/>
        <end position="383"/>
    </location>
</feature>
<feature type="transmembrane region" description="Helical" evidence="6">
    <location>
        <begin position="435"/>
        <end position="457"/>
    </location>
</feature>
<feature type="transmembrane region" description="Helical" evidence="6">
    <location>
        <begin position="518"/>
        <end position="540"/>
    </location>
</feature>
<evidence type="ECO:0000256" key="5">
    <source>
        <dbReference type="ARBA" id="ARBA00023136"/>
    </source>
</evidence>
<gene>
    <name evidence="7" type="ORF">LTR84_003680</name>
</gene>
<accession>A0AAV9N6Q4</accession>
<evidence type="ECO:0000313" key="7">
    <source>
        <dbReference type="EMBL" id="KAK5050399.1"/>
    </source>
</evidence>
<feature type="transmembrane region" description="Helical" evidence="6">
    <location>
        <begin position="152"/>
        <end position="174"/>
    </location>
</feature>